<dbReference type="InterPro" id="IPR008258">
    <property type="entry name" value="Transglycosylase_SLT_dom_1"/>
</dbReference>
<evidence type="ECO:0000256" key="1">
    <source>
        <dbReference type="ARBA" id="ARBA00007734"/>
    </source>
</evidence>
<feature type="domain" description="Transglycosylase SLT" evidence="2">
    <location>
        <begin position="50"/>
        <end position="160"/>
    </location>
</feature>
<sequence>MNRRGSFLRWYRVLPLTVVLIFGLVSFAFAFAPSLLFKSMYPLRYEDEITASAATHGVDPYLVAAVIRSESSWDPEASSHQGARGLMQLMPETAQDMVAKGLVDGKRYSCENLEDPAINIEYGCAYLSYLMTYFNGATDRAIAAYNAGMGNVDGWAKQDKLLHNAITFPETQAYLVRVNMAKARYQELYPQAFR</sequence>
<reference evidence="3 4" key="1">
    <citation type="submission" date="2018-08" db="EMBL/GenBank/DDBJ databases">
        <title>A genome reference for cultivated species of the human gut microbiota.</title>
        <authorList>
            <person name="Zou Y."/>
            <person name="Xue W."/>
            <person name="Luo G."/>
        </authorList>
    </citation>
    <scope>NUCLEOTIDE SEQUENCE [LARGE SCALE GENOMIC DNA]</scope>
    <source>
        <strain evidence="3 4">AM30-5LB</strain>
    </source>
</reference>
<dbReference type="GO" id="GO:0008933">
    <property type="term" value="F:peptidoglycan lytic transglycosylase activity"/>
    <property type="evidence" value="ECO:0007669"/>
    <property type="project" value="InterPro"/>
</dbReference>
<proteinExistence type="inferred from homology"/>
<dbReference type="CDD" id="cd16896">
    <property type="entry name" value="LT_Slt70-like"/>
    <property type="match status" value="1"/>
</dbReference>
<dbReference type="EMBL" id="QSJI01000008">
    <property type="protein sequence ID" value="RHD54627.1"/>
    <property type="molecule type" value="Genomic_DNA"/>
</dbReference>
<dbReference type="PANTHER" id="PTHR37423">
    <property type="entry name" value="SOLUBLE LYTIC MUREIN TRANSGLYCOSYLASE-RELATED"/>
    <property type="match status" value="1"/>
</dbReference>
<dbReference type="GO" id="GO:0000270">
    <property type="term" value="P:peptidoglycan metabolic process"/>
    <property type="evidence" value="ECO:0007669"/>
    <property type="project" value="InterPro"/>
</dbReference>
<dbReference type="PANTHER" id="PTHR37423:SF2">
    <property type="entry name" value="MEMBRANE-BOUND LYTIC MUREIN TRANSGLYCOSYLASE C"/>
    <property type="match status" value="1"/>
</dbReference>
<dbReference type="InterPro" id="IPR023346">
    <property type="entry name" value="Lysozyme-like_dom_sf"/>
</dbReference>
<gene>
    <name evidence="3" type="ORF">DW787_07660</name>
</gene>
<dbReference type="AlphaFoldDB" id="A0A414FUH6"/>
<dbReference type="InterPro" id="IPR000189">
    <property type="entry name" value="Transglyc_AS"/>
</dbReference>
<dbReference type="Proteomes" id="UP000286050">
    <property type="component" value="Unassembled WGS sequence"/>
</dbReference>
<dbReference type="Pfam" id="PF01464">
    <property type="entry name" value="SLT"/>
    <property type="match status" value="1"/>
</dbReference>
<evidence type="ECO:0000313" key="4">
    <source>
        <dbReference type="Proteomes" id="UP000286050"/>
    </source>
</evidence>
<dbReference type="PROSITE" id="PS00922">
    <property type="entry name" value="TRANSGLYCOSYLASE"/>
    <property type="match status" value="1"/>
</dbReference>
<evidence type="ECO:0000259" key="2">
    <source>
        <dbReference type="Pfam" id="PF01464"/>
    </source>
</evidence>
<accession>A0A414FUH6</accession>
<dbReference type="GO" id="GO:0016020">
    <property type="term" value="C:membrane"/>
    <property type="evidence" value="ECO:0007669"/>
    <property type="project" value="InterPro"/>
</dbReference>
<organism evidence="3 4">
    <name type="scientific">Collinsella intestinalis</name>
    <dbReference type="NCBI Taxonomy" id="147207"/>
    <lineage>
        <taxon>Bacteria</taxon>
        <taxon>Bacillati</taxon>
        <taxon>Actinomycetota</taxon>
        <taxon>Coriobacteriia</taxon>
        <taxon>Coriobacteriales</taxon>
        <taxon>Coriobacteriaceae</taxon>
        <taxon>Collinsella</taxon>
    </lineage>
</organism>
<name>A0A414FUH6_9ACTN</name>
<comment type="caution">
    <text evidence="3">The sequence shown here is derived from an EMBL/GenBank/DDBJ whole genome shotgun (WGS) entry which is preliminary data.</text>
</comment>
<dbReference type="Gene3D" id="1.10.530.10">
    <property type="match status" value="1"/>
</dbReference>
<comment type="similarity">
    <text evidence="1">Belongs to the transglycosylase Slt family.</text>
</comment>
<evidence type="ECO:0000313" key="3">
    <source>
        <dbReference type="EMBL" id="RHD54627.1"/>
    </source>
</evidence>
<protein>
    <submittedName>
        <fullName evidence="3">Lytic transglycosylase domain-containing protein</fullName>
    </submittedName>
</protein>
<dbReference type="SUPFAM" id="SSF53955">
    <property type="entry name" value="Lysozyme-like"/>
    <property type="match status" value="1"/>
</dbReference>